<dbReference type="Ensembl" id="ENSCJAT00000140462.1">
    <property type="protein sequence ID" value="ENSCJAP00000093373.1"/>
    <property type="gene ID" value="ENSCJAG00000071112.1"/>
</dbReference>
<dbReference type="Proteomes" id="UP000008225">
    <property type="component" value="Chromosome 14"/>
</dbReference>
<proteinExistence type="predicted"/>
<dbReference type="GeneTree" id="ENSGT00940000166898"/>
<evidence type="ECO:0000313" key="2">
    <source>
        <dbReference type="Proteomes" id="UP000008225"/>
    </source>
</evidence>
<evidence type="ECO:0000313" key="1">
    <source>
        <dbReference type="Ensembl" id="ENSCJAP00000093373.1"/>
    </source>
</evidence>
<organism evidence="1 2">
    <name type="scientific">Callithrix jacchus</name>
    <name type="common">White-tufted-ear marmoset</name>
    <name type="synonym">Simia Jacchus</name>
    <dbReference type="NCBI Taxonomy" id="9483"/>
    <lineage>
        <taxon>Eukaryota</taxon>
        <taxon>Metazoa</taxon>
        <taxon>Chordata</taxon>
        <taxon>Craniata</taxon>
        <taxon>Vertebrata</taxon>
        <taxon>Euteleostomi</taxon>
        <taxon>Mammalia</taxon>
        <taxon>Eutheria</taxon>
        <taxon>Euarchontoglires</taxon>
        <taxon>Primates</taxon>
        <taxon>Haplorrhini</taxon>
        <taxon>Platyrrhini</taxon>
        <taxon>Cebidae</taxon>
        <taxon>Callitrichinae</taxon>
        <taxon>Callithrix</taxon>
        <taxon>Callithrix</taxon>
    </lineage>
</organism>
<dbReference type="PANTHER" id="PTHR12138">
    <property type="entry name" value="PRIMATE-EXPANDED PROTEIN FAMILY"/>
    <property type="match status" value="1"/>
</dbReference>
<dbReference type="AlphaFoldDB" id="A0A8I3WNK1"/>
<protein>
    <submittedName>
        <fullName evidence="1">Uncharacterized protein</fullName>
    </submittedName>
</protein>
<keyword evidence="2" id="KW-1185">Reference proteome</keyword>
<accession>A0A8I3WNK1</accession>
<reference evidence="1" key="3">
    <citation type="submission" date="2025-09" db="UniProtKB">
        <authorList>
            <consortium name="Ensembl"/>
        </authorList>
    </citation>
    <scope>IDENTIFICATION</scope>
</reference>
<reference evidence="1 2" key="1">
    <citation type="submission" date="2009-03" db="EMBL/GenBank/DDBJ databases">
        <authorList>
            <person name="Warren W."/>
            <person name="Ye L."/>
            <person name="Minx P."/>
            <person name="Worley K."/>
            <person name="Gibbs R."/>
            <person name="Wilson R.K."/>
        </authorList>
    </citation>
    <scope>NUCLEOTIDE SEQUENCE [LARGE SCALE GENOMIC DNA]</scope>
</reference>
<dbReference type="PANTHER" id="PTHR12138:SF135">
    <property type="entry name" value="SAM DOMAIN-CONTAINING PROTEIN"/>
    <property type="match status" value="1"/>
</dbReference>
<sequence length="131" mass="14355">NCRYGPAFENLGGGINDFQALECTLIWILFSLQDGKLSLLFFFLRQSLALSLRLECSGTILAHCNLQFPGSSDSHSSASQVAGTTGACHYVCLIFCIFSRAGISPCCPGWSQTPELKQSTHLNLPSSWDYR</sequence>
<reference evidence="1" key="2">
    <citation type="submission" date="2025-08" db="UniProtKB">
        <authorList>
            <consortium name="Ensembl"/>
        </authorList>
    </citation>
    <scope>IDENTIFICATION</scope>
</reference>
<name>A0A8I3WNK1_CALJA</name>